<dbReference type="AlphaFoldDB" id="A0A162F0D5"/>
<organism evidence="2 3">
    <name type="scientific">Alkalihalobacillus trypoxylicola</name>
    <dbReference type="NCBI Taxonomy" id="519424"/>
    <lineage>
        <taxon>Bacteria</taxon>
        <taxon>Bacillati</taxon>
        <taxon>Bacillota</taxon>
        <taxon>Bacilli</taxon>
        <taxon>Bacillales</taxon>
        <taxon>Bacillaceae</taxon>
        <taxon>Alkalihalobacillus</taxon>
    </lineage>
</organism>
<dbReference type="EMBL" id="LTAO01000003">
    <property type="protein sequence ID" value="KYG34164.1"/>
    <property type="molecule type" value="Genomic_DNA"/>
</dbReference>
<dbReference type="SUPFAM" id="SSF48208">
    <property type="entry name" value="Six-hairpin glycosidases"/>
    <property type="match status" value="1"/>
</dbReference>
<dbReference type="OrthoDB" id="9807186at2"/>
<dbReference type="Proteomes" id="UP000075806">
    <property type="component" value="Unassembled WGS sequence"/>
</dbReference>
<dbReference type="InterPro" id="IPR012341">
    <property type="entry name" value="6hp_glycosidase-like_sf"/>
</dbReference>
<dbReference type="InterPro" id="IPR008928">
    <property type="entry name" value="6-hairpin_glycosidase_sf"/>
</dbReference>
<keyword evidence="1" id="KW-0378">Hydrolase</keyword>
<evidence type="ECO:0000256" key="1">
    <source>
        <dbReference type="ARBA" id="ARBA00022801"/>
    </source>
</evidence>
<dbReference type="RefSeq" id="WP_061947663.1">
    <property type="nucleotide sequence ID" value="NZ_LTAO01000003.1"/>
</dbReference>
<dbReference type="PANTHER" id="PTHR33886">
    <property type="entry name" value="UNSATURATED RHAMNOGALACTURONAN HYDROLASE (EUROFUNG)"/>
    <property type="match status" value="1"/>
</dbReference>
<dbReference type="InterPro" id="IPR010905">
    <property type="entry name" value="Glyco_hydro_88"/>
</dbReference>
<dbReference type="PANTHER" id="PTHR33886:SF8">
    <property type="entry name" value="UNSATURATED RHAMNOGALACTURONAN HYDROLASE (EUROFUNG)"/>
    <property type="match status" value="1"/>
</dbReference>
<accession>A0A162F0D5</accession>
<evidence type="ECO:0000313" key="2">
    <source>
        <dbReference type="EMBL" id="KYG34164.1"/>
    </source>
</evidence>
<protein>
    <recommendedName>
        <fullName evidence="4">Glycoside hydrolase</fullName>
    </recommendedName>
</protein>
<keyword evidence="3" id="KW-1185">Reference proteome</keyword>
<sequence length="713" mass="82929">MSEKGYFLPNESINHYVACSEIDKMASVIAQNYIGNHPSLPPVYRITRHSDIKKRADHRYEFPFDQMLPEMNIGDKVYAWAKLWRDEKGSFPFSIRATGKVKLFCNSIKVWSAATDKSENEVDTKWSLLLEKGWNHFILELEKDIHGCRAIFGTANRKNQPFHFLAPTKERDGEEGWIFTFSHQADMNEVLFHSQLEKNSGLTWYPREIKEDQYKGQLAELYGMKKNSKAYAWTKLNNKSGRNSITLSGYSYGRTSFLINHQSVYDLISEGDFTFSLEVPRGVHDLVIISYCGEEAWGFTFTHDSQSLFQVPQQVKGLKSPWLYLGYFEQSEEFCLEWFQPPFLTLGNRRWIPEIKNASIRPFLENEHFGKWNYPLGVTLYGLLEISARFKRKDIEEYVLSHVEFATSTYRYSLWDKEKFGAPGLNNQLADIDSLDDCGSFGSLMLRAHRYRKLEGAEEIADQIADYIMNQQSRLNDRTLYRKFGVSPSMHQTMWCDDMYMSVPFLCQYAQLKGDNRFLDEAARQLLLYKKYLYMEELQLMSHVYHVKKEKRTNTPWGRANGWVLFSLTELLKVLDTDHDLYDDIHQFFIQLSEGIIKEQGENGLWSQVLTDRESYEEASCTAMFVYAFSAGVRLGWFQDSEKNRYLNAAIDGWNGLCQKAIDKGGNIFAICKGSSYSFSNHYYKYDLPWKINDPHGVGIVLLAANEILEYLE</sequence>
<dbReference type="GO" id="GO:0016787">
    <property type="term" value="F:hydrolase activity"/>
    <property type="evidence" value="ECO:0007669"/>
    <property type="project" value="UniProtKB-KW"/>
</dbReference>
<evidence type="ECO:0008006" key="4">
    <source>
        <dbReference type="Google" id="ProtNLM"/>
    </source>
</evidence>
<dbReference type="InterPro" id="IPR052043">
    <property type="entry name" value="PolySaccharide_Degr_Enz"/>
</dbReference>
<dbReference type="GO" id="GO:0005975">
    <property type="term" value="P:carbohydrate metabolic process"/>
    <property type="evidence" value="ECO:0007669"/>
    <property type="project" value="InterPro"/>
</dbReference>
<reference evidence="2" key="1">
    <citation type="submission" date="2016-02" db="EMBL/GenBank/DDBJ databases">
        <title>Genome sequence of Bacillus trypoxylicola KCTC 13244(T).</title>
        <authorList>
            <person name="Jeong H."/>
            <person name="Park S.-H."/>
            <person name="Choi S.-K."/>
        </authorList>
    </citation>
    <scope>NUCLEOTIDE SEQUENCE [LARGE SCALE GENOMIC DNA]</scope>
    <source>
        <strain evidence="2">KCTC 13244</strain>
    </source>
</reference>
<dbReference type="Gene3D" id="1.50.10.10">
    <property type="match status" value="1"/>
</dbReference>
<gene>
    <name evidence="2" type="ORF">AZF04_15165</name>
</gene>
<name>A0A162F0D5_9BACI</name>
<dbReference type="STRING" id="519424.AZF04_15165"/>
<comment type="caution">
    <text evidence="2">The sequence shown here is derived from an EMBL/GenBank/DDBJ whole genome shotgun (WGS) entry which is preliminary data.</text>
</comment>
<evidence type="ECO:0000313" key="3">
    <source>
        <dbReference type="Proteomes" id="UP000075806"/>
    </source>
</evidence>
<dbReference type="Pfam" id="PF07470">
    <property type="entry name" value="Glyco_hydro_88"/>
    <property type="match status" value="1"/>
</dbReference>
<proteinExistence type="predicted"/>